<dbReference type="InterPro" id="IPR022017">
    <property type="entry name" value="BFA1-like_DUF3598"/>
</dbReference>
<dbReference type="GO" id="GO:0005886">
    <property type="term" value="C:plasma membrane"/>
    <property type="evidence" value="ECO:0007669"/>
    <property type="project" value="TreeGrafter"/>
</dbReference>
<feature type="domain" description="DUF3598" evidence="1">
    <location>
        <begin position="1"/>
        <end position="134"/>
    </location>
</feature>
<reference evidence="3" key="2">
    <citation type="submission" date="2020-08" db="EMBL/GenBank/DDBJ databases">
        <authorList>
            <person name="Chen M."/>
            <person name="Teng W."/>
            <person name="Zhao L."/>
            <person name="Hu C."/>
            <person name="Zhou Y."/>
            <person name="Han B."/>
            <person name="Song L."/>
            <person name="Shu W."/>
        </authorList>
    </citation>
    <scope>NUCLEOTIDE SEQUENCE</scope>
    <source>
        <strain evidence="3">FACHB-1375</strain>
    </source>
</reference>
<dbReference type="Pfam" id="PF12204">
    <property type="entry name" value="DUF3598_N"/>
    <property type="match status" value="1"/>
</dbReference>
<dbReference type="InterPro" id="IPR012674">
    <property type="entry name" value="Calycin"/>
</dbReference>
<evidence type="ECO:0000313" key="3">
    <source>
        <dbReference type="EMBL" id="MBD2182235.1"/>
    </source>
</evidence>
<feature type="domain" description="Biogenesis factor required for ATP synthase 1-like C-terminal" evidence="2">
    <location>
        <begin position="144"/>
        <end position="274"/>
    </location>
</feature>
<dbReference type="PANTHER" id="PTHR33404">
    <property type="entry name" value="CELL DIVISION TOPOLOGICAL SPECIFICITY FACTOR HOMOLOG, CHLOROPLASTIC"/>
    <property type="match status" value="1"/>
</dbReference>
<proteinExistence type="predicted"/>
<dbReference type="Gene3D" id="2.40.128.20">
    <property type="match status" value="2"/>
</dbReference>
<dbReference type="Proteomes" id="UP000641646">
    <property type="component" value="Unassembled WGS sequence"/>
</dbReference>
<dbReference type="GO" id="GO:0000918">
    <property type="term" value="P:division septum site selection"/>
    <property type="evidence" value="ECO:0007669"/>
    <property type="project" value="TreeGrafter"/>
</dbReference>
<reference evidence="3" key="1">
    <citation type="journal article" date="2015" name="ISME J.">
        <title>Draft Genome Sequence of Streptomyces incarnatus NRRL8089, which Produces the Nucleoside Antibiotic Sinefungin.</title>
        <authorList>
            <person name="Oshima K."/>
            <person name="Hattori M."/>
            <person name="Shimizu H."/>
            <person name="Fukuda K."/>
            <person name="Nemoto M."/>
            <person name="Inagaki K."/>
            <person name="Tamura T."/>
        </authorList>
    </citation>
    <scope>NUCLEOTIDE SEQUENCE</scope>
    <source>
        <strain evidence="3">FACHB-1375</strain>
    </source>
</reference>
<keyword evidence="4" id="KW-1185">Reference proteome</keyword>
<dbReference type="EMBL" id="JACJPW010000033">
    <property type="protein sequence ID" value="MBD2182235.1"/>
    <property type="molecule type" value="Genomic_DNA"/>
</dbReference>
<evidence type="ECO:0000259" key="1">
    <source>
        <dbReference type="Pfam" id="PF12204"/>
    </source>
</evidence>
<evidence type="ECO:0000313" key="4">
    <source>
        <dbReference type="Proteomes" id="UP000641646"/>
    </source>
</evidence>
<comment type="caution">
    <text evidence="3">The sequence shown here is derived from an EMBL/GenBank/DDBJ whole genome shotgun (WGS) entry which is preliminary data.</text>
</comment>
<gene>
    <name evidence="3" type="ORF">H6G03_14185</name>
</gene>
<dbReference type="RefSeq" id="WP_190465047.1">
    <property type="nucleotide sequence ID" value="NZ_JACJPW010000033.1"/>
</dbReference>
<accession>A0A926VEN3</accession>
<protein>
    <submittedName>
        <fullName evidence="3">DUF3598 family protein</fullName>
    </submittedName>
</protein>
<dbReference type="InterPro" id="IPR048378">
    <property type="entry name" value="BFA1-like_C"/>
</dbReference>
<dbReference type="SUPFAM" id="SSF50814">
    <property type="entry name" value="Lipocalins"/>
    <property type="match status" value="2"/>
</dbReference>
<dbReference type="Pfam" id="PF21053">
    <property type="entry name" value="BFA1_C"/>
    <property type="match status" value="1"/>
</dbReference>
<sequence length="278" mass="31643">MKSQWECLLQNLGEWQGSFTRFSPQGELWEDTPTVVSLEGLNDDRTIRQTIRRFLPSQEVKEQVLEYSSLGRSTLFFDNGAFSQGSIQLAPFSEFGAELGLIDDSSRRLRLVQMFDKQGHLDKLTLIREKLAGTDDWQKGHSTTLIELLGEWQGEAVTIYPDWRSPDKYTTKLQLYLDDDGKLVQELTFGNQVISSTASINGSILLFERSSQPVQVLLLPDGASSTCPQQVKVGQPFFLEVGWLFESDRRQRLIRSYSHKGEWVSLTLVREFKVAVAN</sequence>
<organism evidence="3 4">
    <name type="scientific">Aerosakkonema funiforme FACHB-1375</name>
    <dbReference type="NCBI Taxonomy" id="2949571"/>
    <lineage>
        <taxon>Bacteria</taxon>
        <taxon>Bacillati</taxon>
        <taxon>Cyanobacteriota</taxon>
        <taxon>Cyanophyceae</taxon>
        <taxon>Oscillatoriophycideae</taxon>
        <taxon>Aerosakkonematales</taxon>
        <taxon>Aerosakkonemataceae</taxon>
        <taxon>Aerosakkonema</taxon>
    </lineage>
</organism>
<evidence type="ECO:0000259" key="2">
    <source>
        <dbReference type="Pfam" id="PF21053"/>
    </source>
</evidence>
<dbReference type="PANTHER" id="PTHR33404:SF1">
    <property type="entry name" value="SLL0497 PROTEIN"/>
    <property type="match status" value="1"/>
</dbReference>
<dbReference type="AlphaFoldDB" id="A0A926VEN3"/>
<name>A0A926VEN3_9CYAN</name>